<comment type="catalytic activity">
    <reaction evidence="10">
        <text>indole-3-pyruvate + NADPH + O2 + H(+) = (indol-3-yl)acetate + CO2 + NADP(+) + H2O</text>
        <dbReference type="Rhea" id="RHEA:34331"/>
        <dbReference type="ChEBI" id="CHEBI:15377"/>
        <dbReference type="ChEBI" id="CHEBI:15378"/>
        <dbReference type="ChEBI" id="CHEBI:15379"/>
        <dbReference type="ChEBI" id="CHEBI:16526"/>
        <dbReference type="ChEBI" id="CHEBI:17640"/>
        <dbReference type="ChEBI" id="CHEBI:30854"/>
        <dbReference type="ChEBI" id="CHEBI:57783"/>
        <dbReference type="ChEBI" id="CHEBI:58349"/>
        <dbReference type="EC" id="1.14.13.168"/>
    </reaction>
</comment>
<gene>
    <name evidence="11" type="ORF">LITE_LOCUS28151</name>
</gene>
<reference evidence="11" key="1">
    <citation type="submission" date="2022-08" db="EMBL/GenBank/DDBJ databases">
        <authorList>
            <person name="Gutierrez-Valencia J."/>
        </authorList>
    </citation>
    <scope>NUCLEOTIDE SEQUENCE</scope>
</reference>
<name>A0AAV0MFK7_9ROSI</name>
<organism evidence="11 12">
    <name type="scientific">Linum tenue</name>
    <dbReference type="NCBI Taxonomy" id="586396"/>
    <lineage>
        <taxon>Eukaryota</taxon>
        <taxon>Viridiplantae</taxon>
        <taxon>Streptophyta</taxon>
        <taxon>Embryophyta</taxon>
        <taxon>Tracheophyta</taxon>
        <taxon>Spermatophyta</taxon>
        <taxon>Magnoliopsida</taxon>
        <taxon>eudicotyledons</taxon>
        <taxon>Gunneridae</taxon>
        <taxon>Pentapetalae</taxon>
        <taxon>rosids</taxon>
        <taxon>fabids</taxon>
        <taxon>Malpighiales</taxon>
        <taxon>Linaceae</taxon>
        <taxon>Linum</taxon>
    </lineage>
</organism>
<keyword evidence="6" id="KW-0521">NADP</keyword>
<keyword evidence="4" id="KW-0285">Flavoprotein</keyword>
<dbReference type="InterPro" id="IPR050982">
    <property type="entry name" value="Auxin_biosynth/cation_transpt"/>
</dbReference>
<comment type="pathway">
    <text evidence="2">Plant hormone metabolism; auxin biosynthesis.</text>
</comment>
<proteinExistence type="inferred from homology"/>
<dbReference type="InterPro" id="IPR036188">
    <property type="entry name" value="FAD/NAD-bd_sf"/>
</dbReference>
<comment type="cofactor">
    <cofactor evidence="1">
        <name>FAD</name>
        <dbReference type="ChEBI" id="CHEBI:57692"/>
    </cofactor>
</comment>
<dbReference type="GO" id="GO:0009851">
    <property type="term" value="P:auxin biosynthetic process"/>
    <property type="evidence" value="ECO:0007669"/>
    <property type="project" value="UniProtKB-KW"/>
</dbReference>
<evidence type="ECO:0000313" key="12">
    <source>
        <dbReference type="Proteomes" id="UP001154282"/>
    </source>
</evidence>
<evidence type="ECO:0000313" key="11">
    <source>
        <dbReference type="EMBL" id="CAI0444570.1"/>
    </source>
</evidence>
<comment type="similarity">
    <text evidence="3">Belongs to the FMO family.</text>
</comment>
<dbReference type="Pfam" id="PF13738">
    <property type="entry name" value="Pyr_redox_3"/>
    <property type="match status" value="1"/>
</dbReference>
<evidence type="ECO:0000256" key="4">
    <source>
        <dbReference type="ARBA" id="ARBA00022630"/>
    </source>
</evidence>
<dbReference type="PANTHER" id="PTHR43539">
    <property type="entry name" value="FLAVIN-BINDING MONOOXYGENASE-LIKE PROTEIN (AFU_ORTHOLOGUE AFUA_4G09220)"/>
    <property type="match status" value="1"/>
</dbReference>
<accession>A0AAV0MFK7</accession>
<sequence>LSGLASAACLSQHGVSPLILEKSDNISSLLAVQKLRTAQSPPPLGSLKTSSSTQPSTEFVSYLESYAALFNIRPAFNNSVSSAEFDPAKALWRVHTEEFVYISRWLIVATGENAEPFVLRILCLGEFKNRVVHTSDYKSAKEFASQNALVVGCGNSGMEVSLDLCQNNVVPYMVMVDRLLVSAASLILGSTDELGLQRPKTGPLELKNVTGKTQVLDVVGGASQIRSDKIKGSNTFTRDGMPKTEFLNRWKGEENRLYTVGFTRRGLQGTSSDAVKIAADVASQWRRID</sequence>
<evidence type="ECO:0000256" key="7">
    <source>
        <dbReference type="ARBA" id="ARBA00023002"/>
    </source>
</evidence>
<evidence type="ECO:0000256" key="9">
    <source>
        <dbReference type="ARBA" id="ARBA00039148"/>
    </source>
</evidence>
<dbReference type="PANTHER" id="PTHR43539:SF78">
    <property type="entry name" value="FLAVIN-CONTAINING MONOOXYGENASE"/>
    <property type="match status" value="1"/>
</dbReference>
<evidence type="ECO:0000256" key="8">
    <source>
        <dbReference type="ARBA" id="ARBA00023070"/>
    </source>
</evidence>
<dbReference type="Proteomes" id="UP001154282">
    <property type="component" value="Unassembled WGS sequence"/>
</dbReference>
<dbReference type="AlphaFoldDB" id="A0AAV0MFK7"/>
<keyword evidence="7" id="KW-0560">Oxidoreductase</keyword>
<feature type="non-terminal residue" evidence="11">
    <location>
        <position position="1"/>
    </location>
</feature>
<evidence type="ECO:0000256" key="1">
    <source>
        <dbReference type="ARBA" id="ARBA00001974"/>
    </source>
</evidence>
<comment type="caution">
    <text evidence="11">The sequence shown here is derived from an EMBL/GenBank/DDBJ whole genome shotgun (WGS) entry which is preliminary data.</text>
</comment>
<dbReference type="SUPFAM" id="SSF51905">
    <property type="entry name" value="FAD/NAD(P)-binding domain"/>
    <property type="match status" value="1"/>
</dbReference>
<dbReference type="GO" id="GO:0005789">
    <property type="term" value="C:endoplasmic reticulum membrane"/>
    <property type="evidence" value="ECO:0007669"/>
    <property type="project" value="TreeGrafter"/>
</dbReference>
<evidence type="ECO:0000256" key="5">
    <source>
        <dbReference type="ARBA" id="ARBA00022827"/>
    </source>
</evidence>
<protein>
    <recommendedName>
        <fullName evidence="9">indole-3-pyruvate monooxygenase</fullName>
        <ecNumber evidence="9">1.14.13.168</ecNumber>
    </recommendedName>
</protein>
<evidence type="ECO:0000256" key="2">
    <source>
        <dbReference type="ARBA" id="ARBA00004814"/>
    </source>
</evidence>
<dbReference type="Gene3D" id="3.50.50.60">
    <property type="entry name" value="FAD/NAD(P)-binding domain"/>
    <property type="match status" value="1"/>
</dbReference>
<dbReference type="GO" id="GO:0050660">
    <property type="term" value="F:flavin adenine dinucleotide binding"/>
    <property type="evidence" value="ECO:0007669"/>
    <property type="project" value="TreeGrafter"/>
</dbReference>
<keyword evidence="12" id="KW-1185">Reference proteome</keyword>
<keyword evidence="8" id="KW-0073">Auxin biosynthesis</keyword>
<keyword evidence="5" id="KW-0274">FAD</keyword>
<dbReference type="EMBL" id="CAMGYJ010000007">
    <property type="protein sequence ID" value="CAI0444570.1"/>
    <property type="molecule type" value="Genomic_DNA"/>
</dbReference>
<dbReference type="GO" id="GO:0103075">
    <property type="term" value="F:indole-3-pyruvate monooxygenase activity"/>
    <property type="evidence" value="ECO:0007669"/>
    <property type="project" value="UniProtKB-EC"/>
</dbReference>
<dbReference type="EC" id="1.14.13.168" evidence="9"/>
<evidence type="ECO:0000256" key="10">
    <source>
        <dbReference type="ARBA" id="ARBA00047707"/>
    </source>
</evidence>
<evidence type="ECO:0000256" key="3">
    <source>
        <dbReference type="ARBA" id="ARBA00009183"/>
    </source>
</evidence>
<evidence type="ECO:0000256" key="6">
    <source>
        <dbReference type="ARBA" id="ARBA00022857"/>
    </source>
</evidence>